<evidence type="ECO:0000256" key="7">
    <source>
        <dbReference type="PROSITE-ProRule" id="PRU00409"/>
    </source>
</evidence>
<comment type="cofactor">
    <cofactor evidence="1">
        <name>biotin</name>
        <dbReference type="ChEBI" id="CHEBI:57586"/>
    </cofactor>
</comment>
<feature type="domain" description="Biotin carboxylation" evidence="10">
    <location>
        <begin position="1"/>
        <end position="449"/>
    </location>
</feature>
<dbReference type="KEGG" id="alf:CFBP5473_22570"/>
<dbReference type="PANTHER" id="PTHR18866:SF33">
    <property type="entry name" value="METHYLCROTONOYL-COA CARBOXYLASE SUBUNIT ALPHA, MITOCHONDRIAL-RELATED"/>
    <property type="match status" value="1"/>
</dbReference>
<evidence type="ECO:0000313" key="14">
    <source>
        <dbReference type="Proteomes" id="UP000826513"/>
    </source>
</evidence>
<dbReference type="PROSITE" id="PS50979">
    <property type="entry name" value="BC"/>
    <property type="match status" value="1"/>
</dbReference>
<dbReference type="InterPro" id="IPR005481">
    <property type="entry name" value="BC-like_N"/>
</dbReference>
<keyword evidence="3 7" id="KW-0547">Nucleotide-binding</keyword>
<dbReference type="SUPFAM" id="SSF51246">
    <property type="entry name" value="Rudiment single hybrid motif"/>
    <property type="match status" value="1"/>
</dbReference>
<proteinExistence type="predicted"/>
<evidence type="ECO:0000259" key="8">
    <source>
        <dbReference type="PROSITE" id="PS50968"/>
    </source>
</evidence>
<keyword evidence="6" id="KW-0092">Biotin</keyword>
<dbReference type="InterPro" id="IPR011761">
    <property type="entry name" value="ATP-grasp"/>
</dbReference>
<dbReference type="PROSITE" id="PS00867">
    <property type="entry name" value="CPSASE_2"/>
    <property type="match status" value="1"/>
</dbReference>
<dbReference type="InterPro" id="IPR011054">
    <property type="entry name" value="Rudment_hybrid_motif"/>
</dbReference>
<evidence type="ECO:0000259" key="9">
    <source>
        <dbReference type="PROSITE" id="PS50975"/>
    </source>
</evidence>
<dbReference type="GO" id="GO:0005524">
    <property type="term" value="F:ATP binding"/>
    <property type="evidence" value="ECO:0007669"/>
    <property type="project" value="UniProtKB-UniRule"/>
</dbReference>
<dbReference type="CDD" id="cd06850">
    <property type="entry name" value="biotinyl_domain"/>
    <property type="match status" value="1"/>
</dbReference>
<dbReference type="PROSITE" id="PS50968">
    <property type="entry name" value="BIOTINYL_LIPOYL"/>
    <property type="match status" value="1"/>
</dbReference>
<dbReference type="PANTHER" id="PTHR18866">
    <property type="entry name" value="CARBOXYLASE:PYRUVATE/ACETYL-COA/PROPIONYL-COA CARBOXYLASE"/>
    <property type="match status" value="1"/>
</dbReference>
<dbReference type="Pfam" id="PF00364">
    <property type="entry name" value="Biotin_lipoyl"/>
    <property type="match status" value="1"/>
</dbReference>
<dbReference type="Pfam" id="PF00289">
    <property type="entry name" value="Biotin_carb_N"/>
    <property type="match status" value="1"/>
</dbReference>
<dbReference type="SUPFAM" id="SSF56059">
    <property type="entry name" value="Glutathione synthetase ATP-binding domain-like"/>
    <property type="match status" value="1"/>
</dbReference>
<dbReference type="InterPro" id="IPR016185">
    <property type="entry name" value="PreATP-grasp_dom_sf"/>
</dbReference>
<evidence type="ECO:0000256" key="1">
    <source>
        <dbReference type="ARBA" id="ARBA00001953"/>
    </source>
</evidence>
<geneLocation type="plasmid" evidence="12 14">
    <name>unnamed1</name>
</geneLocation>
<evidence type="ECO:0000256" key="3">
    <source>
        <dbReference type="ARBA" id="ARBA00022741"/>
    </source>
</evidence>
<dbReference type="Gene3D" id="3.30.470.20">
    <property type="entry name" value="ATP-grasp fold, B domain"/>
    <property type="match status" value="1"/>
</dbReference>
<dbReference type="InterPro" id="IPR005479">
    <property type="entry name" value="CPAse_ATP-bd"/>
</dbReference>
<evidence type="ECO:0000256" key="2">
    <source>
        <dbReference type="ARBA" id="ARBA00022598"/>
    </source>
</evidence>
<protein>
    <submittedName>
        <fullName evidence="11">Acetyl/propionyl/methylcrotonyl-CoA carboxylase subunit alpha</fullName>
    </submittedName>
</protein>
<dbReference type="EMBL" id="CP072170">
    <property type="protein sequence ID" value="QYA10433.1"/>
    <property type="molecule type" value="Genomic_DNA"/>
</dbReference>
<reference evidence="11 13" key="1">
    <citation type="submission" date="2019-04" db="EMBL/GenBank/DDBJ databases">
        <title>Complete genome sequence of Agrobacterium larrymoorei CFBP5473.</title>
        <authorList>
            <person name="Haryono M."/>
            <person name="Chou L."/>
            <person name="Lin Y.-C."/>
            <person name="Lai E.-M."/>
            <person name="Kuo C.-H."/>
        </authorList>
    </citation>
    <scope>NUCLEOTIDE SEQUENCE [LARGE SCALE GENOMIC DNA]</scope>
    <source>
        <strain evidence="11 13">CFBP5473</strain>
        <plasmid evidence="11">pAlCFBP5473</plasmid>
        <plasmid evidence="13">palcfbp5473</plasmid>
    </source>
</reference>
<dbReference type="FunFam" id="3.40.50.20:FF:000010">
    <property type="entry name" value="Propionyl-CoA carboxylase subunit alpha"/>
    <property type="match status" value="1"/>
</dbReference>
<dbReference type="InterPro" id="IPR005482">
    <property type="entry name" value="Biotin_COase_C"/>
</dbReference>
<dbReference type="GO" id="GO:0016874">
    <property type="term" value="F:ligase activity"/>
    <property type="evidence" value="ECO:0007669"/>
    <property type="project" value="UniProtKB-KW"/>
</dbReference>
<keyword evidence="11" id="KW-0614">Plasmid</keyword>
<dbReference type="PROSITE" id="PS00188">
    <property type="entry name" value="BIOTIN"/>
    <property type="match status" value="1"/>
</dbReference>
<reference evidence="12 14" key="2">
    <citation type="submission" date="2021-03" db="EMBL/GenBank/DDBJ databases">
        <title>Rapid diversification of plasmids in a genus of pathogenic and nitrogen fixing bacteria.</title>
        <authorList>
            <person name="Weisberg A.J."/>
            <person name="Miller M."/>
            <person name="Ream W."/>
            <person name="Grunwald N.J."/>
            <person name="Chang J.H."/>
        </authorList>
    </citation>
    <scope>NUCLEOTIDE SEQUENCE [LARGE SCALE GENOMIC DNA]</scope>
    <source>
        <strain evidence="12 14">AF3.44</strain>
        <plasmid evidence="12 14">unnamed1</plasmid>
    </source>
</reference>
<evidence type="ECO:0000313" key="13">
    <source>
        <dbReference type="Proteomes" id="UP000298545"/>
    </source>
</evidence>
<keyword evidence="4 7" id="KW-0067">ATP-binding</keyword>
<organism evidence="11 13">
    <name type="scientific">Agrobacterium larrymoorei</name>
    <dbReference type="NCBI Taxonomy" id="160699"/>
    <lineage>
        <taxon>Bacteria</taxon>
        <taxon>Pseudomonadati</taxon>
        <taxon>Pseudomonadota</taxon>
        <taxon>Alphaproteobacteria</taxon>
        <taxon>Hyphomicrobiales</taxon>
        <taxon>Rhizobiaceae</taxon>
        <taxon>Rhizobium/Agrobacterium group</taxon>
        <taxon>Agrobacterium</taxon>
    </lineage>
</organism>
<dbReference type="PROSITE" id="PS50975">
    <property type="entry name" value="ATP_GRASP"/>
    <property type="match status" value="1"/>
</dbReference>
<evidence type="ECO:0000256" key="6">
    <source>
        <dbReference type="ARBA" id="ARBA00023267"/>
    </source>
</evidence>
<dbReference type="SUPFAM" id="SSF51230">
    <property type="entry name" value="Single hybrid motif"/>
    <property type="match status" value="1"/>
</dbReference>
<feature type="domain" description="ATP-grasp" evidence="9">
    <location>
        <begin position="120"/>
        <end position="322"/>
    </location>
</feature>
<dbReference type="InterPro" id="IPR001882">
    <property type="entry name" value="Biotin_BS"/>
</dbReference>
<dbReference type="STRING" id="1367849.GCA_000518585_02143"/>
<keyword evidence="14" id="KW-1185">Reference proteome</keyword>
<dbReference type="Proteomes" id="UP000298545">
    <property type="component" value="Plasmid pAlCFBP5473"/>
</dbReference>
<dbReference type="InterPro" id="IPR000089">
    <property type="entry name" value="Biotin_lipoyl"/>
</dbReference>
<dbReference type="FunFam" id="2.40.50.100:FF:000003">
    <property type="entry name" value="Acetyl-CoA carboxylase biotin carboxyl carrier protein"/>
    <property type="match status" value="1"/>
</dbReference>
<geneLocation type="plasmid" evidence="11">
    <name>pAlCFBP5473</name>
</geneLocation>
<evidence type="ECO:0000259" key="10">
    <source>
        <dbReference type="PROSITE" id="PS50979"/>
    </source>
</evidence>
<name>A0A4D7E644_9HYPH</name>
<dbReference type="OrthoDB" id="9763189at2"/>
<geneLocation type="plasmid" evidence="13">
    <name>palcfbp5473</name>
</geneLocation>
<keyword evidence="2" id="KW-0436">Ligase</keyword>
<evidence type="ECO:0000256" key="4">
    <source>
        <dbReference type="ARBA" id="ARBA00022840"/>
    </source>
</evidence>
<evidence type="ECO:0000313" key="12">
    <source>
        <dbReference type="EMBL" id="QYA10433.1"/>
    </source>
</evidence>
<sequence>MLDSLLIANRGEIARRIIRTARKLGIRTIAVHSDVDAEAPFVREADQAICIGTAPAKESYLRGDRIIEAALQAGARAIHPGYGFLSENADFAESVTGAGLIWVGAPPSAIRAMGLKDEAKRRMVAANVPVTPGYFGEGQSSEHLKKEADKIGYPVLIKAVAGGGGKGMRRVNASVDFDSALSSCKREASASFGDDRVLLEKYVLSPRHIEVQVFGDSFGNVVHLFERDCSLQRRHQKVIEEAPAPGMDAATRNAVCTAAVEAARAVGYVGAGTIEFIADASEGLRPDRIWFMEMNTRLQVEHPVTEAITGQDLVEWQLRVASGEPLPLRQDDIVMDGWAVEARLYAENPSNGFLPSIGMLDHLRLPDTIRVDSGVEEKGEVSPYYDPMIAKLIAKGKTRRQAIDALADAVAGVEIWPVKTNAAFLERTLKHSDFLSGAVDTGFIERHLDALVPSSEPGPHVLQAAANALLAEQRNGSWGQLRGFRLNGKASRRVEIVVAGQPYMVEIEDREPSESASNRVLFIDGEAWPIGWRRAGNKGQAGEGAGGMISSPMPGKVTALFVSKGEAVKRGQALIIIEAMKMEQTLTAPFDGKVMEIRASEGAQIAEGTMLLQIEKDG</sequence>
<dbReference type="RefSeq" id="WP_027674927.1">
    <property type="nucleotide sequence ID" value="NZ_CP039693.1"/>
</dbReference>
<dbReference type="Pfam" id="PF02785">
    <property type="entry name" value="Biotin_carb_C"/>
    <property type="match status" value="1"/>
</dbReference>
<dbReference type="FunFam" id="3.30.1490.20:FF:000003">
    <property type="entry name" value="acetyl-CoA carboxylase isoform X1"/>
    <property type="match status" value="1"/>
</dbReference>
<dbReference type="SMART" id="SM00878">
    <property type="entry name" value="Biotin_carb_C"/>
    <property type="match status" value="1"/>
</dbReference>
<dbReference type="FunFam" id="3.30.470.20:FF:000028">
    <property type="entry name" value="Methylcrotonoyl-CoA carboxylase subunit alpha, mitochondrial"/>
    <property type="match status" value="1"/>
</dbReference>
<evidence type="ECO:0000256" key="5">
    <source>
        <dbReference type="ARBA" id="ARBA00022946"/>
    </source>
</evidence>
<dbReference type="Gene3D" id="2.40.50.100">
    <property type="match status" value="1"/>
</dbReference>
<evidence type="ECO:0000313" key="11">
    <source>
        <dbReference type="EMBL" id="QCJ00771.1"/>
    </source>
</evidence>
<dbReference type="EMBL" id="CP039693">
    <property type="protein sequence ID" value="QCJ00771.1"/>
    <property type="molecule type" value="Genomic_DNA"/>
</dbReference>
<dbReference type="GO" id="GO:0046872">
    <property type="term" value="F:metal ion binding"/>
    <property type="evidence" value="ECO:0007669"/>
    <property type="project" value="InterPro"/>
</dbReference>
<dbReference type="SUPFAM" id="SSF52440">
    <property type="entry name" value="PreATP-grasp domain"/>
    <property type="match status" value="1"/>
</dbReference>
<keyword evidence="5" id="KW-0809">Transit peptide</keyword>
<feature type="domain" description="Lipoyl-binding" evidence="8">
    <location>
        <begin position="540"/>
        <end position="615"/>
    </location>
</feature>
<dbReference type="AlphaFoldDB" id="A0A4D7E644"/>
<gene>
    <name evidence="11" type="ORF">CFBP5473_22570</name>
    <name evidence="12" type="ORF">J5285_24820</name>
</gene>
<dbReference type="InterPro" id="IPR050856">
    <property type="entry name" value="Biotin_carboxylase_complex"/>
</dbReference>
<dbReference type="InterPro" id="IPR011764">
    <property type="entry name" value="Biotin_carboxylation_dom"/>
</dbReference>
<dbReference type="InterPro" id="IPR011053">
    <property type="entry name" value="Single_hybrid_motif"/>
</dbReference>
<dbReference type="Pfam" id="PF02786">
    <property type="entry name" value="CPSase_L_D2"/>
    <property type="match status" value="1"/>
</dbReference>
<dbReference type="Proteomes" id="UP000826513">
    <property type="component" value="Plasmid unnamed1"/>
</dbReference>
<accession>A0A4D7E644</accession>